<keyword evidence="14" id="KW-1185">Reference proteome</keyword>
<feature type="transmembrane region" description="Helical" evidence="11">
    <location>
        <begin position="55"/>
        <end position="80"/>
    </location>
</feature>
<comment type="cofactor">
    <cofactor evidence="1">
        <name>Zn(2+)</name>
        <dbReference type="ChEBI" id="CHEBI:29105"/>
    </cofactor>
</comment>
<dbReference type="GO" id="GO:0006508">
    <property type="term" value="P:proteolysis"/>
    <property type="evidence" value="ECO:0007669"/>
    <property type="project" value="UniProtKB-KW"/>
</dbReference>
<dbReference type="EMBL" id="BMFG01000010">
    <property type="protein sequence ID" value="GGD32743.1"/>
    <property type="molecule type" value="Genomic_DNA"/>
</dbReference>
<evidence type="ECO:0000256" key="5">
    <source>
        <dbReference type="ARBA" id="ARBA00022723"/>
    </source>
</evidence>
<gene>
    <name evidence="13" type="ORF">GCM10011343_23500</name>
</gene>
<dbReference type="InterPro" id="IPR050083">
    <property type="entry name" value="HtpX_protease"/>
</dbReference>
<accession>A0A916Y6L9</accession>
<sequence length="683" mass="78753">MTIQISPEFKKQTAKAIAAIFLFVVFYLVLVLLVIAITIGCFYAGISLIVIKPMFFTLVIGIGLAGLGCMITVFLFKFLFKRNKTDLSNYMEVTRNDEPRLFSFIDEIVATTGTDFPKKVYLSSEVNASVFYDSSFWSMFFPIRKNLHIGMGLVNSITHDELKAIVAHEFGHFSQKSMKVGSYVYNVNQIIYNLLYDNESYYNLMSKVANSSNYFAFFVAIAQKIIQGIQWLLQKMYGIVNTSYLALSREMEFHADEVAANVTGYLPLKNSLLRLDLAEKGYHNVLNFYDGKQADALVSSNIFKEQEFVVHFLAAKQGIPVVNQFPDVQMKHIAHFNSSKLVVKNQWASHPELTDRISALERLNIEKSNPNNQPASTIFMDVEQTQQALTHKLFASVTYAITPQKHSLEAFQETFTAFYTKETFHEDFNGYYDQHSPVAFTTNDPPHSLATFDRLFSKEACSWSKELAILNSDLQLLEAIKNKTVAIANYDYEGIKHKAKEAPHTIAIIKENIALLQDKLKKNDQEIYIYFYTKAQEQGKLNDYKAVCDTYLDFDATYDANLALYTTLFERLAFTNDQNPHDKIYMNFVNFNPFEKQFKEALQQLLTRIALTDELPEATQNKISEFSTTRHTYFDGEKYLESNLELFYEMTHYFQYLNQRIYFLNKKKWLDYSLEIEGRITGI</sequence>
<dbReference type="GO" id="GO:0004222">
    <property type="term" value="F:metalloendopeptidase activity"/>
    <property type="evidence" value="ECO:0007669"/>
    <property type="project" value="InterPro"/>
</dbReference>
<dbReference type="InterPro" id="IPR001915">
    <property type="entry name" value="Peptidase_M48"/>
</dbReference>
<feature type="transmembrane region" description="Helical" evidence="11">
    <location>
        <begin position="20"/>
        <end position="49"/>
    </location>
</feature>
<evidence type="ECO:0000256" key="4">
    <source>
        <dbReference type="ARBA" id="ARBA00022692"/>
    </source>
</evidence>
<keyword evidence="2" id="KW-1003">Cell membrane</keyword>
<evidence type="ECO:0000256" key="8">
    <source>
        <dbReference type="ARBA" id="ARBA00022989"/>
    </source>
</evidence>
<comment type="caution">
    <text evidence="13">The sequence shown here is derived from an EMBL/GenBank/DDBJ whole genome shotgun (WGS) entry which is preliminary data.</text>
</comment>
<keyword evidence="4 11" id="KW-0812">Transmembrane</keyword>
<dbReference type="Gene3D" id="3.30.2010.10">
    <property type="entry name" value="Metalloproteases ('zincins'), catalytic domain"/>
    <property type="match status" value="1"/>
</dbReference>
<keyword evidence="6" id="KW-0378">Hydrolase</keyword>
<reference evidence="13" key="2">
    <citation type="submission" date="2020-09" db="EMBL/GenBank/DDBJ databases">
        <authorList>
            <person name="Sun Q."/>
            <person name="Zhou Y."/>
        </authorList>
    </citation>
    <scope>NUCLEOTIDE SEQUENCE</scope>
    <source>
        <strain evidence="13">CGMCC 1.12506</strain>
    </source>
</reference>
<dbReference type="GO" id="GO:0046872">
    <property type="term" value="F:metal ion binding"/>
    <property type="evidence" value="ECO:0007669"/>
    <property type="project" value="UniProtKB-KW"/>
</dbReference>
<feature type="transmembrane region" description="Helical" evidence="11">
    <location>
        <begin position="214"/>
        <end position="233"/>
    </location>
</feature>
<evidence type="ECO:0000313" key="13">
    <source>
        <dbReference type="EMBL" id="GGD32743.1"/>
    </source>
</evidence>
<evidence type="ECO:0000256" key="11">
    <source>
        <dbReference type="SAM" id="Phobius"/>
    </source>
</evidence>
<reference evidence="13" key="1">
    <citation type="journal article" date="2014" name="Int. J. Syst. Evol. Microbiol.">
        <title>Complete genome sequence of Corynebacterium casei LMG S-19264T (=DSM 44701T), isolated from a smear-ripened cheese.</title>
        <authorList>
            <consortium name="US DOE Joint Genome Institute (JGI-PGF)"/>
            <person name="Walter F."/>
            <person name="Albersmeier A."/>
            <person name="Kalinowski J."/>
            <person name="Ruckert C."/>
        </authorList>
    </citation>
    <scope>NUCLEOTIDE SEQUENCE</scope>
    <source>
        <strain evidence="13">CGMCC 1.12506</strain>
    </source>
</reference>
<evidence type="ECO:0000256" key="3">
    <source>
        <dbReference type="ARBA" id="ARBA00022670"/>
    </source>
</evidence>
<dbReference type="RefSeq" id="WP_188362778.1">
    <property type="nucleotide sequence ID" value="NZ_BMFG01000010.1"/>
</dbReference>
<keyword evidence="7" id="KW-0862">Zinc</keyword>
<evidence type="ECO:0000259" key="12">
    <source>
        <dbReference type="Pfam" id="PF01435"/>
    </source>
</evidence>
<evidence type="ECO:0000313" key="14">
    <source>
        <dbReference type="Proteomes" id="UP000625735"/>
    </source>
</evidence>
<feature type="domain" description="Peptidase M48" evidence="12">
    <location>
        <begin position="147"/>
        <end position="362"/>
    </location>
</feature>
<evidence type="ECO:0000256" key="9">
    <source>
        <dbReference type="ARBA" id="ARBA00023049"/>
    </source>
</evidence>
<dbReference type="AlphaFoldDB" id="A0A916Y6L9"/>
<dbReference type="PANTHER" id="PTHR43221:SF2">
    <property type="entry name" value="PROTEASE HTPX HOMOLOG"/>
    <property type="match status" value="1"/>
</dbReference>
<evidence type="ECO:0000256" key="7">
    <source>
        <dbReference type="ARBA" id="ARBA00022833"/>
    </source>
</evidence>
<evidence type="ECO:0000256" key="6">
    <source>
        <dbReference type="ARBA" id="ARBA00022801"/>
    </source>
</evidence>
<dbReference type="Pfam" id="PF01435">
    <property type="entry name" value="Peptidase_M48"/>
    <property type="match status" value="1"/>
</dbReference>
<keyword evidence="9" id="KW-0482">Metalloprotease</keyword>
<evidence type="ECO:0000256" key="1">
    <source>
        <dbReference type="ARBA" id="ARBA00001947"/>
    </source>
</evidence>
<organism evidence="13 14">
    <name type="scientific">Flavobacterium orientale</name>
    <dbReference type="NCBI Taxonomy" id="1756020"/>
    <lineage>
        <taxon>Bacteria</taxon>
        <taxon>Pseudomonadati</taxon>
        <taxon>Bacteroidota</taxon>
        <taxon>Flavobacteriia</taxon>
        <taxon>Flavobacteriales</taxon>
        <taxon>Flavobacteriaceae</taxon>
        <taxon>Flavobacterium</taxon>
    </lineage>
</organism>
<evidence type="ECO:0000256" key="10">
    <source>
        <dbReference type="ARBA" id="ARBA00023136"/>
    </source>
</evidence>
<protein>
    <recommendedName>
        <fullName evidence="12">Peptidase M48 domain-containing protein</fullName>
    </recommendedName>
</protein>
<name>A0A916Y6L9_9FLAO</name>
<dbReference type="PANTHER" id="PTHR43221">
    <property type="entry name" value="PROTEASE HTPX"/>
    <property type="match status" value="1"/>
</dbReference>
<evidence type="ECO:0000256" key="2">
    <source>
        <dbReference type="ARBA" id="ARBA00022475"/>
    </source>
</evidence>
<keyword evidence="8 11" id="KW-1133">Transmembrane helix</keyword>
<proteinExistence type="predicted"/>
<keyword evidence="10 11" id="KW-0472">Membrane</keyword>
<dbReference type="CDD" id="cd07328">
    <property type="entry name" value="M48_Ste24p_like"/>
    <property type="match status" value="1"/>
</dbReference>
<keyword evidence="3" id="KW-0645">Protease</keyword>
<keyword evidence="5" id="KW-0479">Metal-binding</keyword>
<dbReference type="Proteomes" id="UP000625735">
    <property type="component" value="Unassembled WGS sequence"/>
</dbReference>